<proteinExistence type="predicted"/>
<gene>
    <name evidence="2" type="ORF">PARMNEM_LOCUS15788</name>
</gene>
<dbReference type="AlphaFoldDB" id="A0AAV1LR14"/>
<protein>
    <recommendedName>
        <fullName evidence="1">PiggyBac transposable element-derived protein domain-containing protein</fullName>
    </recommendedName>
</protein>
<evidence type="ECO:0000313" key="2">
    <source>
        <dbReference type="EMBL" id="CAK1596439.1"/>
    </source>
</evidence>
<evidence type="ECO:0000259" key="1">
    <source>
        <dbReference type="Pfam" id="PF13843"/>
    </source>
</evidence>
<evidence type="ECO:0000313" key="3">
    <source>
        <dbReference type="Proteomes" id="UP001314205"/>
    </source>
</evidence>
<sequence>MESADGITFLKWKDKRDVYVLSTKHTNKFRRVLSTNARKVSFKPQIVLDYNKAKGAVDSSDQMTAYCTPLRKSVKLYKKLAINLLLNTALVNALVLYQMTGRRMQIVEFRKQILLGLIGEKQKTVKDSKPKRLNNRLEKKDGPSKKCRRSCANCYR</sequence>
<accession>A0AAV1LR14</accession>
<name>A0AAV1LR14_9NEOP</name>
<dbReference type="Proteomes" id="UP001314205">
    <property type="component" value="Unassembled WGS sequence"/>
</dbReference>
<dbReference type="InterPro" id="IPR029526">
    <property type="entry name" value="PGBD"/>
</dbReference>
<dbReference type="PANTHER" id="PTHR46599">
    <property type="entry name" value="PIGGYBAC TRANSPOSABLE ELEMENT-DERIVED PROTEIN 4"/>
    <property type="match status" value="1"/>
</dbReference>
<comment type="caution">
    <text evidence="2">The sequence shown here is derived from an EMBL/GenBank/DDBJ whole genome shotgun (WGS) entry which is preliminary data.</text>
</comment>
<keyword evidence="3" id="KW-1185">Reference proteome</keyword>
<dbReference type="Pfam" id="PF13843">
    <property type="entry name" value="DDE_Tnp_1_7"/>
    <property type="match status" value="1"/>
</dbReference>
<reference evidence="2 3" key="1">
    <citation type="submission" date="2023-11" db="EMBL/GenBank/DDBJ databases">
        <authorList>
            <person name="Hedman E."/>
            <person name="Englund M."/>
            <person name="Stromberg M."/>
            <person name="Nyberg Akerstrom W."/>
            <person name="Nylinder S."/>
            <person name="Jareborg N."/>
            <person name="Kallberg Y."/>
            <person name="Kronander E."/>
        </authorList>
    </citation>
    <scope>NUCLEOTIDE SEQUENCE [LARGE SCALE GENOMIC DNA]</scope>
</reference>
<feature type="domain" description="PiggyBac transposable element-derived protein" evidence="1">
    <location>
        <begin position="6"/>
        <end position="93"/>
    </location>
</feature>
<dbReference type="EMBL" id="CAVLGL010000093">
    <property type="protein sequence ID" value="CAK1596439.1"/>
    <property type="molecule type" value="Genomic_DNA"/>
</dbReference>
<dbReference type="PANTHER" id="PTHR46599:SF3">
    <property type="entry name" value="PIGGYBAC TRANSPOSABLE ELEMENT-DERIVED PROTEIN 4"/>
    <property type="match status" value="1"/>
</dbReference>
<organism evidence="2 3">
    <name type="scientific">Parnassius mnemosyne</name>
    <name type="common">clouded apollo</name>
    <dbReference type="NCBI Taxonomy" id="213953"/>
    <lineage>
        <taxon>Eukaryota</taxon>
        <taxon>Metazoa</taxon>
        <taxon>Ecdysozoa</taxon>
        <taxon>Arthropoda</taxon>
        <taxon>Hexapoda</taxon>
        <taxon>Insecta</taxon>
        <taxon>Pterygota</taxon>
        <taxon>Neoptera</taxon>
        <taxon>Endopterygota</taxon>
        <taxon>Lepidoptera</taxon>
        <taxon>Glossata</taxon>
        <taxon>Ditrysia</taxon>
        <taxon>Papilionoidea</taxon>
        <taxon>Papilionidae</taxon>
        <taxon>Parnassiinae</taxon>
        <taxon>Parnassini</taxon>
        <taxon>Parnassius</taxon>
        <taxon>Driopa</taxon>
    </lineage>
</organism>